<evidence type="ECO:0000256" key="4">
    <source>
        <dbReference type="ARBA" id="ARBA00023242"/>
    </source>
</evidence>
<reference evidence="7 8" key="1">
    <citation type="submission" date="2016-04" db="EMBL/GenBank/DDBJ databases">
        <title>The genome of Intoshia linei affirms orthonectids as highly simplified spiralians.</title>
        <authorList>
            <person name="Mikhailov K.V."/>
            <person name="Slusarev G.S."/>
            <person name="Nikitin M.A."/>
            <person name="Logacheva M.D."/>
            <person name="Penin A."/>
            <person name="Aleoshin V."/>
            <person name="Panchin Y.V."/>
        </authorList>
    </citation>
    <scope>NUCLEOTIDE SEQUENCE [LARGE SCALE GENOMIC DNA]</scope>
    <source>
        <strain evidence="7">Intl2013</strain>
        <tissue evidence="7">Whole animal</tissue>
    </source>
</reference>
<keyword evidence="3" id="KW-0804">Transcription</keyword>
<dbReference type="GO" id="GO:0001006">
    <property type="term" value="F:RNA polymerase III type 3 promoter sequence-specific DNA binding"/>
    <property type="evidence" value="ECO:0007669"/>
    <property type="project" value="TreeGrafter"/>
</dbReference>
<dbReference type="GO" id="GO:0019185">
    <property type="term" value="C:snRNA-activating protein complex"/>
    <property type="evidence" value="ECO:0007669"/>
    <property type="project" value="TreeGrafter"/>
</dbReference>
<name>A0A177AWD7_9BILA</name>
<dbReference type="PROSITE" id="PS50090">
    <property type="entry name" value="MYB_LIKE"/>
    <property type="match status" value="1"/>
</dbReference>
<gene>
    <name evidence="7" type="ORF">A3Q56_06583</name>
</gene>
<dbReference type="PANTHER" id="PTHR46621:SF1">
    <property type="entry name" value="SNRNA-ACTIVATING PROTEIN COMPLEX SUBUNIT 4"/>
    <property type="match status" value="1"/>
</dbReference>
<keyword evidence="4" id="KW-0539">Nucleus</keyword>
<dbReference type="Pfam" id="PF13921">
    <property type="entry name" value="Myb_DNA-bind_6"/>
    <property type="match status" value="1"/>
</dbReference>
<keyword evidence="1" id="KW-0805">Transcription regulation</keyword>
<dbReference type="Proteomes" id="UP000078046">
    <property type="component" value="Unassembled WGS sequence"/>
</dbReference>
<dbReference type="InterPro" id="IPR001005">
    <property type="entry name" value="SANT/Myb"/>
</dbReference>
<dbReference type="Gene3D" id="1.10.10.60">
    <property type="entry name" value="Homeodomain-like"/>
    <property type="match status" value="1"/>
</dbReference>
<evidence type="ECO:0000256" key="3">
    <source>
        <dbReference type="ARBA" id="ARBA00023163"/>
    </source>
</evidence>
<dbReference type="SUPFAM" id="SSF46689">
    <property type="entry name" value="Homeodomain-like"/>
    <property type="match status" value="2"/>
</dbReference>
<evidence type="ECO:0000256" key="2">
    <source>
        <dbReference type="ARBA" id="ARBA00023125"/>
    </source>
</evidence>
<keyword evidence="5" id="KW-0472">Membrane</keyword>
<evidence type="ECO:0000313" key="7">
    <source>
        <dbReference type="EMBL" id="OAF65693.1"/>
    </source>
</evidence>
<accession>A0A177AWD7</accession>
<dbReference type="InterPro" id="IPR009057">
    <property type="entry name" value="Homeodomain-like_sf"/>
</dbReference>
<keyword evidence="5" id="KW-0812">Transmembrane</keyword>
<comment type="caution">
    <text evidence="7">The sequence shown here is derived from an EMBL/GenBank/DDBJ whole genome shotgun (WGS) entry which is preliminary data.</text>
</comment>
<sequence length="708" mass="84460">MDYQTDDEEDVKKIYNLINEEKYSEYCRNEDEENFRNLSLALFKNREYQNDIENEIDLIDLYLSKYENVIEDKDGVTSQDDVVLDVQSYRSFFSGLRYLKPVSNLERMLNETGIDLKMYRYQKGIEKLNDEEEKGLCNIVATLKRQIVAKDDFEKFSEMMTSGKDVDKIINKLNNICIDNVSLSTDNWDHIKKIFERQYRVLNLNIKNYWKTYLFPNVTKKLWTDAEVETLQKLVVACKSDWSTISNHFLNKRSEFDCFITYIRKVKQMYAHWSFDEKISLLNVIDVCTENDIINWDKVMYVIRGKNRTECQRQYLNLLHKKELIFWTHQHDYKLLSFIKCFGILNFDMIKGHFPYLTHEFLYRRYTQLQSMHIKFNYWTYQQDRTIWLYLNSSTNIEKSLEAVVGSVIFKYKPAHVLLKRYHYLKSCQSNSICLSQSDLIGRMKILYGKIKTILSRRIYLMEIRETYFCNKKVKHAITKILSRRDILFTDMDSMVVQILEKVLNNVSDEITCLHQILYPTSDDVFEMSQEITLRMADILNNIIIPLPLNYDLEIFNINKMRLFEFYFLKHCKQLDLNNQKLFPVYMHNMPLGKIILLRFVSTGFVYSKFYSIILKNIVKLISDPNYFNLPTCDKLDGFIAIIKNIYETDATYYCNMKLKQNMINDLNYFDKTDVKTKGIFLLFLILSTFLGVGAILKNDKICEKLNY</sequence>
<dbReference type="PANTHER" id="PTHR46621">
    <property type="entry name" value="SNRNA-ACTIVATING PROTEIN COMPLEX SUBUNIT 4"/>
    <property type="match status" value="1"/>
</dbReference>
<dbReference type="AlphaFoldDB" id="A0A177AWD7"/>
<organism evidence="7 8">
    <name type="scientific">Intoshia linei</name>
    <dbReference type="NCBI Taxonomy" id="1819745"/>
    <lineage>
        <taxon>Eukaryota</taxon>
        <taxon>Metazoa</taxon>
        <taxon>Spiralia</taxon>
        <taxon>Lophotrochozoa</taxon>
        <taxon>Mesozoa</taxon>
        <taxon>Orthonectida</taxon>
        <taxon>Rhopaluridae</taxon>
        <taxon>Intoshia</taxon>
    </lineage>
</organism>
<feature type="domain" description="Myb-like" evidence="6">
    <location>
        <begin position="215"/>
        <end position="266"/>
    </location>
</feature>
<evidence type="ECO:0000256" key="5">
    <source>
        <dbReference type="SAM" id="Phobius"/>
    </source>
</evidence>
<dbReference type="SMART" id="SM00717">
    <property type="entry name" value="SANT"/>
    <property type="match status" value="2"/>
</dbReference>
<dbReference type="GO" id="GO:0000978">
    <property type="term" value="F:RNA polymerase II cis-regulatory region sequence-specific DNA binding"/>
    <property type="evidence" value="ECO:0007669"/>
    <property type="project" value="TreeGrafter"/>
</dbReference>
<feature type="transmembrane region" description="Helical" evidence="5">
    <location>
        <begin position="679"/>
        <end position="697"/>
    </location>
</feature>
<dbReference type="GO" id="GO:0042795">
    <property type="term" value="P:snRNA transcription by RNA polymerase II"/>
    <property type="evidence" value="ECO:0007669"/>
    <property type="project" value="TreeGrafter"/>
</dbReference>
<protein>
    <recommendedName>
        <fullName evidence="6">Myb-like domain-containing protein</fullName>
    </recommendedName>
</protein>
<proteinExistence type="predicted"/>
<keyword evidence="5" id="KW-1133">Transmembrane helix</keyword>
<keyword evidence="8" id="KW-1185">Reference proteome</keyword>
<dbReference type="GO" id="GO:0042796">
    <property type="term" value="P:snRNA transcription by RNA polymerase III"/>
    <property type="evidence" value="ECO:0007669"/>
    <property type="project" value="TreeGrafter"/>
</dbReference>
<dbReference type="EMBL" id="LWCA01001186">
    <property type="protein sequence ID" value="OAF65693.1"/>
    <property type="molecule type" value="Genomic_DNA"/>
</dbReference>
<dbReference type="InterPro" id="IPR051575">
    <property type="entry name" value="Myb-like_DNA-bd"/>
</dbReference>
<evidence type="ECO:0000313" key="8">
    <source>
        <dbReference type="Proteomes" id="UP000078046"/>
    </source>
</evidence>
<keyword evidence="2" id="KW-0238">DNA-binding</keyword>
<evidence type="ECO:0000259" key="6">
    <source>
        <dbReference type="PROSITE" id="PS50090"/>
    </source>
</evidence>
<evidence type="ECO:0000256" key="1">
    <source>
        <dbReference type="ARBA" id="ARBA00023015"/>
    </source>
</evidence>